<dbReference type="Proteomes" id="UP001501736">
    <property type="component" value="Unassembled WGS sequence"/>
</dbReference>
<evidence type="ECO:0000259" key="2">
    <source>
        <dbReference type="Pfam" id="PF11706"/>
    </source>
</evidence>
<proteinExistence type="predicted"/>
<evidence type="ECO:0000256" key="1">
    <source>
        <dbReference type="SAM" id="MobiDB-lite"/>
    </source>
</evidence>
<feature type="domain" description="Zinc finger CGNR" evidence="2">
    <location>
        <begin position="147"/>
        <end position="190"/>
    </location>
</feature>
<gene>
    <name evidence="3" type="ORF">GCM10020260_10240</name>
</gene>
<protein>
    <recommendedName>
        <fullName evidence="2">Zinc finger CGNR domain-containing protein</fullName>
    </recommendedName>
</protein>
<name>A0ABP6RCK8_9MICC</name>
<dbReference type="Gene3D" id="1.10.3300.10">
    <property type="entry name" value="Jann2411-like domain"/>
    <property type="match status" value="1"/>
</dbReference>
<accession>A0ABP6RCK8</accession>
<keyword evidence="4" id="KW-1185">Reference proteome</keyword>
<dbReference type="PANTHER" id="PTHR35525:SF3">
    <property type="entry name" value="BLL6575 PROTEIN"/>
    <property type="match status" value="1"/>
</dbReference>
<dbReference type="SUPFAM" id="SSF160904">
    <property type="entry name" value="Jann2411-like"/>
    <property type="match status" value="1"/>
</dbReference>
<comment type="caution">
    <text evidence="3">The sequence shown here is derived from an EMBL/GenBank/DDBJ whole genome shotgun (WGS) entry which is preliminary data.</text>
</comment>
<dbReference type="InterPro" id="IPR010852">
    <property type="entry name" value="ABATE"/>
</dbReference>
<dbReference type="InterPro" id="IPR023286">
    <property type="entry name" value="ABATE_dom_sf"/>
</dbReference>
<dbReference type="InterPro" id="IPR021005">
    <property type="entry name" value="Znf_CGNR"/>
</dbReference>
<feature type="compositionally biased region" description="Basic residues" evidence="1">
    <location>
        <begin position="253"/>
        <end position="263"/>
    </location>
</feature>
<feature type="compositionally biased region" description="Basic and acidic residues" evidence="1">
    <location>
        <begin position="197"/>
        <end position="211"/>
    </location>
</feature>
<reference evidence="4" key="1">
    <citation type="journal article" date="2019" name="Int. J. Syst. Evol. Microbiol.">
        <title>The Global Catalogue of Microorganisms (GCM) 10K type strain sequencing project: providing services to taxonomists for standard genome sequencing and annotation.</title>
        <authorList>
            <consortium name="The Broad Institute Genomics Platform"/>
            <consortium name="The Broad Institute Genome Sequencing Center for Infectious Disease"/>
            <person name="Wu L."/>
            <person name="Ma J."/>
        </authorList>
    </citation>
    <scope>NUCLEOTIDE SEQUENCE [LARGE SCALE GENOMIC DNA]</scope>
    <source>
        <strain evidence="4">JCM 11483</strain>
    </source>
</reference>
<organism evidence="3 4">
    <name type="scientific">Nesterenkonia halobia</name>
    <dbReference type="NCBI Taxonomy" id="37922"/>
    <lineage>
        <taxon>Bacteria</taxon>
        <taxon>Bacillati</taxon>
        <taxon>Actinomycetota</taxon>
        <taxon>Actinomycetes</taxon>
        <taxon>Micrococcales</taxon>
        <taxon>Micrococcaceae</taxon>
        <taxon>Nesterenkonia</taxon>
    </lineage>
</organism>
<dbReference type="PANTHER" id="PTHR35525">
    <property type="entry name" value="BLL6575 PROTEIN"/>
    <property type="match status" value="1"/>
</dbReference>
<dbReference type="Pfam" id="PF07336">
    <property type="entry name" value="ABATE"/>
    <property type="match status" value="1"/>
</dbReference>
<dbReference type="EMBL" id="BAAAYG010000003">
    <property type="protein sequence ID" value="GAA3282714.1"/>
    <property type="molecule type" value="Genomic_DNA"/>
</dbReference>
<evidence type="ECO:0000313" key="3">
    <source>
        <dbReference type="EMBL" id="GAA3282714.1"/>
    </source>
</evidence>
<dbReference type="RefSeq" id="WP_344718850.1">
    <property type="nucleotide sequence ID" value="NZ_BAAAYG010000003.1"/>
</dbReference>
<feature type="compositionally biased region" description="Basic and acidic residues" evidence="1">
    <location>
        <begin position="239"/>
        <end position="252"/>
    </location>
</feature>
<dbReference type="Pfam" id="PF11706">
    <property type="entry name" value="zf-CGNR"/>
    <property type="match status" value="1"/>
</dbReference>
<evidence type="ECO:0000313" key="4">
    <source>
        <dbReference type="Proteomes" id="UP001501736"/>
    </source>
</evidence>
<feature type="region of interest" description="Disordered" evidence="1">
    <location>
        <begin position="197"/>
        <end position="263"/>
    </location>
</feature>
<sequence length="263" mass="28736">MFHAEINRTLTAAVNLMNTAEGLHSAKPSPDEITSIESLRKFVAAQDPELKWPSSGLGRSQVDGIIELRDTLREIWSAAPIAGGRPVEQINELLDGVSTKLVRTDETSTTPEYRAAPIPVSGQLVDVVTAAVGDALKFLLVNDETSRMRTCRGDDCDAAIIDLTRNRSKLFCDFGNCANRAHVRAYRARQAALREAGKQALKESETGDKLAKPSAAEKAAELDEPTSESGVAAKQFRSAMRDELMDQRDTKGGKKKKKKKNKK</sequence>